<keyword evidence="1" id="KW-0175">Coiled coil</keyword>
<dbReference type="RefSeq" id="WP_347690993.1">
    <property type="nucleotide sequence ID" value="NZ_JBDPZN010000018.1"/>
</dbReference>
<dbReference type="Proteomes" id="UP001477278">
    <property type="component" value="Unassembled WGS sequence"/>
</dbReference>
<feature type="coiled-coil region" evidence="1">
    <location>
        <begin position="85"/>
        <end position="258"/>
    </location>
</feature>
<proteinExistence type="predicted"/>
<accession>A0ABV0FYB3</accession>
<name>A0ABV0FYB3_9GAMM</name>
<keyword evidence="3" id="KW-1185">Reference proteome</keyword>
<sequence>MNSDTLPTGLSVRERVFRICNQLYAENTKVKIRTVLELLPDIKSTSTVHKYHKEWRTELDNSKKTLFDSFGFSDNFQNAFVSEIARFHTDAKNEYSEKLVELTEERDAAILGLENADNAIITHQTRADTLDDQVRELQNEIHLLTREAKQHSEQLEKENAFAIGKLEQQMGDLEKRLNNEKRLIVEQLQHQIDSLTTKNNELREVNENQRTELAKYQLKLESNTSLVEEVKARATASQEEAKARIAKLEESFTTVSEKHIACSQALAVANEKLTAKDELLVNSLNQYELAINNETSLRLLLSDREDEQKELRARLARVERDDANAQAEVRRLTERQGEMKNKAVTADKMISELNKSIQNWDAKYTKLQTEFNRLKPRN</sequence>
<evidence type="ECO:0000313" key="2">
    <source>
        <dbReference type="EMBL" id="MEO3684592.1"/>
    </source>
</evidence>
<evidence type="ECO:0000256" key="1">
    <source>
        <dbReference type="SAM" id="Coils"/>
    </source>
</evidence>
<evidence type="ECO:0000313" key="3">
    <source>
        <dbReference type="Proteomes" id="UP001477278"/>
    </source>
</evidence>
<comment type="caution">
    <text evidence="2">The sequence shown here is derived from an EMBL/GenBank/DDBJ whole genome shotgun (WGS) entry which is preliminary data.</text>
</comment>
<organism evidence="2 3">
    <name type="scientific">Shewanella vesiculosa</name>
    <dbReference type="NCBI Taxonomy" id="518738"/>
    <lineage>
        <taxon>Bacteria</taxon>
        <taxon>Pseudomonadati</taxon>
        <taxon>Pseudomonadota</taxon>
        <taxon>Gammaproteobacteria</taxon>
        <taxon>Alteromonadales</taxon>
        <taxon>Shewanellaceae</taxon>
        <taxon>Shewanella</taxon>
    </lineage>
</organism>
<feature type="coiled-coil region" evidence="1">
    <location>
        <begin position="301"/>
        <end position="370"/>
    </location>
</feature>
<gene>
    <name evidence="2" type="ORF">ABHN84_20215</name>
</gene>
<evidence type="ECO:0008006" key="4">
    <source>
        <dbReference type="Google" id="ProtNLM"/>
    </source>
</evidence>
<reference evidence="2 3" key="1">
    <citation type="submission" date="2024-05" db="EMBL/GenBank/DDBJ databases">
        <title>Genome sequencing of Marine Estuary Bacteria, Shewanella vesiculosa and S. baltica, and Pseudomonas syringae.</title>
        <authorList>
            <person name="Gurung A."/>
            <person name="Maclea K.S."/>
        </authorList>
    </citation>
    <scope>NUCLEOTIDE SEQUENCE [LARGE SCALE GENOMIC DNA]</scope>
    <source>
        <strain evidence="2 3">1A</strain>
    </source>
</reference>
<dbReference type="EMBL" id="JBDPZN010000018">
    <property type="protein sequence ID" value="MEO3684592.1"/>
    <property type="molecule type" value="Genomic_DNA"/>
</dbReference>
<protein>
    <recommendedName>
        <fullName evidence="4">KfrA N-terminal DNA-binding domain-containing protein</fullName>
    </recommendedName>
</protein>